<feature type="region of interest" description="Disordered" evidence="1">
    <location>
        <begin position="194"/>
        <end position="281"/>
    </location>
</feature>
<feature type="region of interest" description="Disordered" evidence="1">
    <location>
        <begin position="581"/>
        <end position="619"/>
    </location>
</feature>
<feature type="region of interest" description="Disordered" evidence="1">
    <location>
        <begin position="65"/>
        <end position="93"/>
    </location>
</feature>
<dbReference type="AlphaFoldDB" id="A0AAD5TCM9"/>
<sequence length="700" mass="76961">MATYDEAALSQKLAKLVDTQDSITVLAQCVHTPPETQQKIGRILGILEQRRIYPPEFVQNIKDNLSKRTAPSQQSTIQTSSLPQRSAPSPTIQLGNKITGDVAAIAKCLDEIKQLDIAKAQQSQAMSISVPDDADGTSSVIEALSQYRITLNDDIAKRTSLIEVLKNLQDRMQIFVQGDQLALDKCNERIAFLNAKQPNTDTTDSPPTVVSPTQPHTFQMPSTASIPAQVPSQSSPPSVPSPVNRSINNSTSAWPQPAMDIQHPTPPDLPDQQPPPPLAELSPLCQVLHEPVLSPAYPQPFSVPQPSTADPWPSKITDPAVLQAQTSSPDPSSSANAAPASKDLVVGVLLCKRFQQISERNPITDFLHNASRMNGAPETAEALRATIRRISLLYLQQRFDEAYDLCLRELTRDDKNSDTEQYDQRILLNVLFLRIAAFRRSEDKTQDWTRAVDQYGGEVAQVPAEVLCAGVLLLQSANLSAESRDAIEEWLATRDEDFDRRVVDPKSKLREHYERIITLYTVNVLPSLGDWEAAETFLEYHELLDEEVYKNLSAKLSAQKEHASRIVENTSVIVPLPVDAPSNSQPKPLNDPSSIALPPKTSVVQPQMKPLPSASPPALPVPVVRDAPKPALSAVSQSTRVQTFLSLARRISPAFAAVFIIFLLSRAVQRLRGTPFGNAVAGVMDKFYTTMKMGFNVQTL</sequence>
<organism evidence="3 4">
    <name type="scientific">Geranomyces variabilis</name>
    <dbReference type="NCBI Taxonomy" id="109894"/>
    <lineage>
        <taxon>Eukaryota</taxon>
        <taxon>Fungi</taxon>
        <taxon>Fungi incertae sedis</taxon>
        <taxon>Chytridiomycota</taxon>
        <taxon>Chytridiomycota incertae sedis</taxon>
        <taxon>Chytridiomycetes</taxon>
        <taxon>Spizellomycetales</taxon>
        <taxon>Powellomycetaceae</taxon>
        <taxon>Geranomyces</taxon>
    </lineage>
</organism>
<evidence type="ECO:0000313" key="4">
    <source>
        <dbReference type="Proteomes" id="UP001212152"/>
    </source>
</evidence>
<dbReference type="InterPro" id="IPR006569">
    <property type="entry name" value="CID_dom"/>
</dbReference>
<gene>
    <name evidence="3" type="ORF">HDU87_001156</name>
</gene>
<dbReference type="PROSITE" id="PS51391">
    <property type="entry name" value="CID"/>
    <property type="match status" value="1"/>
</dbReference>
<feature type="compositionally biased region" description="Pro residues" evidence="1">
    <location>
        <begin position="264"/>
        <end position="278"/>
    </location>
</feature>
<feature type="domain" description="CID" evidence="2">
    <location>
        <begin position="1"/>
        <end position="69"/>
    </location>
</feature>
<feature type="compositionally biased region" description="Low complexity" evidence="1">
    <location>
        <begin position="224"/>
        <end position="250"/>
    </location>
</feature>
<reference evidence="3" key="1">
    <citation type="submission" date="2020-05" db="EMBL/GenBank/DDBJ databases">
        <title>Phylogenomic resolution of chytrid fungi.</title>
        <authorList>
            <person name="Stajich J.E."/>
            <person name="Amses K."/>
            <person name="Simmons R."/>
            <person name="Seto K."/>
            <person name="Myers J."/>
            <person name="Bonds A."/>
            <person name="Quandt C.A."/>
            <person name="Barry K."/>
            <person name="Liu P."/>
            <person name="Grigoriev I."/>
            <person name="Longcore J.E."/>
            <person name="James T.Y."/>
        </authorList>
    </citation>
    <scope>NUCLEOTIDE SEQUENCE</scope>
    <source>
        <strain evidence="3">JEL0379</strain>
    </source>
</reference>
<dbReference type="Proteomes" id="UP001212152">
    <property type="component" value="Unassembled WGS sequence"/>
</dbReference>
<dbReference type="EMBL" id="JADGJQ010000120">
    <property type="protein sequence ID" value="KAJ3168425.1"/>
    <property type="molecule type" value="Genomic_DNA"/>
</dbReference>
<comment type="caution">
    <text evidence="3">The sequence shown here is derived from an EMBL/GenBank/DDBJ whole genome shotgun (WGS) entry which is preliminary data.</text>
</comment>
<feature type="compositionally biased region" description="Low complexity" evidence="1">
    <location>
        <begin position="197"/>
        <end position="215"/>
    </location>
</feature>
<name>A0AAD5TCM9_9FUNG</name>
<evidence type="ECO:0000259" key="2">
    <source>
        <dbReference type="PROSITE" id="PS51391"/>
    </source>
</evidence>
<keyword evidence="4" id="KW-1185">Reference proteome</keyword>
<evidence type="ECO:0000313" key="3">
    <source>
        <dbReference type="EMBL" id="KAJ3168425.1"/>
    </source>
</evidence>
<protein>
    <recommendedName>
        <fullName evidence="2">CID domain-containing protein</fullName>
    </recommendedName>
</protein>
<accession>A0AAD5TCM9</accession>
<feature type="compositionally biased region" description="Polar residues" evidence="1">
    <location>
        <begin position="581"/>
        <end position="593"/>
    </location>
</feature>
<evidence type="ECO:0000256" key="1">
    <source>
        <dbReference type="SAM" id="MobiDB-lite"/>
    </source>
</evidence>
<proteinExistence type="predicted"/>